<dbReference type="RefSeq" id="WP_044834552.1">
    <property type="nucleotide sequence ID" value="NZ_CP059735.1"/>
</dbReference>
<accession>A0AAF0BWD8</accession>
<dbReference type="AlphaFoldDB" id="A0AAF0BWD8"/>
<dbReference type="SUPFAM" id="SSF69635">
    <property type="entry name" value="Type III secretory system chaperone-like"/>
    <property type="match status" value="1"/>
</dbReference>
<sequence length="151" mass="16928">MQVNQAQLEIIKLFAKQLGYENSADVDDKGFALVIDNKVQINILNQEERCHLIAYLAPIKEENRIELYETLLLANHNQDELAGASLGICPKKKAVALSFCLESEGLELSRLQQAFDNLLDHSLLWHTLLNDNEAQPLPGEEQPLSSHAILV</sequence>
<dbReference type="GO" id="GO:0030254">
    <property type="term" value="P:protein secretion by the type III secretion system"/>
    <property type="evidence" value="ECO:0007669"/>
    <property type="project" value="InterPro"/>
</dbReference>
<organism evidence="1 2">
    <name type="scientific">Thalassomonas actiniarum</name>
    <dbReference type="NCBI Taxonomy" id="485447"/>
    <lineage>
        <taxon>Bacteria</taxon>
        <taxon>Pseudomonadati</taxon>
        <taxon>Pseudomonadota</taxon>
        <taxon>Gammaproteobacteria</taxon>
        <taxon>Alteromonadales</taxon>
        <taxon>Colwelliaceae</taxon>
        <taxon>Thalassomonas</taxon>
    </lineage>
</organism>
<reference evidence="1 2" key="2">
    <citation type="journal article" date="2022" name="Mar. Drugs">
        <title>Bioassay-Guided Fractionation Leads to the Detection of Cholic Acid Generated by the Rare Thalassomonas sp.</title>
        <authorList>
            <person name="Pheiffer F."/>
            <person name="Schneider Y.K."/>
            <person name="Hansen E.H."/>
            <person name="Andersen J.H."/>
            <person name="Isaksson J."/>
            <person name="Busche T."/>
            <person name="R C."/>
            <person name="Kalinowski J."/>
            <person name="Zyl L.V."/>
            <person name="Trindade M."/>
        </authorList>
    </citation>
    <scope>NUCLEOTIDE SEQUENCE [LARGE SCALE GENOMIC DNA]</scope>
    <source>
        <strain evidence="1 2">A5K-106</strain>
    </source>
</reference>
<dbReference type="KEGG" id="tact:SG35_014580"/>
<gene>
    <name evidence="1" type="ORF">SG35_014580</name>
</gene>
<proteinExistence type="predicted"/>
<protein>
    <submittedName>
        <fullName evidence="1">Type III secretion system chaperone</fullName>
    </submittedName>
</protein>
<dbReference type="Proteomes" id="UP000032568">
    <property type="component" value="Chromosome"/>
</dbReference>
<dbReference type="Gene3D" id="3.30.1460.10">
    <property type="match status" value="1"/>
</dbReference>
<keyword evidence="2" id="KW-1185">Reference proteome</keyword>
<dbReference type="InterPro" id="IPR010261">
    <property type="entry name" value="Tir_chaperone"/>
</dbReference>
<name>A0AAF0BWD8_9GAMM</name>
<dbReference type="Pfam" id="PF05932">
    <property type="entry name" value="CesT"/>
    <property type="match status" value="1"/>
</dbReference>
<evidence type="ECO:0000313" key="1">
    <source>
        <dbReference type="EMBL" id="WDD96606.1"/>
    </source>
</evidence>
<evidence type="ECO:0000313" key="2">
    <source>
        <dbReference type="Proteomes" id="UP000032568"/>
    </source>
</evidence>
<dbReference type="EMBL" id="CP059735">
    <property type="protein sequence ID" value="WDD96606.1"/>
    <property type="molecule type" value="Genomic_DNA"/>
</dbReference>
<reference evidence="1 2" key="1">
    <citation type="journal article" date="2015" name="Genome Announc.">
        <title>Draft Genome Sequences of Marine Isolates of Thalassomonas viridans and Thalassomonas actiniarum.</title>
        <authorList>
            <person name="Olonade I."/>
            <person name="van Zyl L.J."/>
            <person name="Trindade M."/>
        </authorList>
    </citation>
    <scope>NUCLEOTIDE SEQUENCE [LARGE SCALE GENOMIC DNA]</scope>
    <source>
        <strain evidence="1 2">A5K-106</strain>
    </source>
</reference>